<proteinExistence type="predicted"/>
<dbReference type="EMBL" id="CP058691">
    <property type="protein sequence ID" value="QLH16527.1"/>
    <property type="molecule type" value="Genomic_DNA"/>
</dbReference>
<dbReference type="Proteomes" id="UP000509322">
    <property type="component" value="Plasmid unnamed1"/>
</dbReference>
<keyword evidence="1" id="KW-0456">Lyase</keyword>
<dbReference type="InterPro" id="IPR008773">
    <property type="entry name" value="PhnI"/>
</dbReference>
<evidence type="ECO:0000313" key="6">
    <source>
        <dbReference type="Proteomes" id="UP000509322"/>
    </source>
</evidence>
<sequence>MYVAVKGGERAIDAAHAWLAEERRGDPAVPELTVAQIREQMALAVNRVMAEGSLYDPDLAALAIKQARGDLIEAVFLIRAYRTTLPRFGASRPVDTAAMAVDRRVSATFKDLPGGQVLGPTFDYTHRLLDFALAAEGTPPPAPMAPVSDEPVPHVTGLLDRDGLIEQQPAEDTPAPDLTRQPLELPASRALRLQALARADEGFTLSLAYSTQRGYGRTHAFVGELRIGRVAVEVELPELGFAVEIGEVELTECDTVNQFKGSKTEPPQFTRGYGLVMGQSERKAISMSLVDRALRWQELGEDFTGAPAQDEEFVLSHCDNIQSTGFLEHIKLPHYVDFQAELELVRRMRREAVQMQEAAE</sequence>
<dbReference type="GeneID" id="51370793"/>
<keyword evidence="1" id="KW-0614">Plasmid</keyword>
<dbReference type="EMBL" id="RBLI01000003">
    <property type="protein sequence ID" value="RKS42991.1"/>
    <property type="molecule type" value="Genomic_DNA"/>
</dbReference>
<reference evidence="3 4" key="1">
    <citation type="submission" date="2018-10" db="EMBL/GenBank/DDBJ databases">
        <title>Genomic Encyclopedia of Archaeal and Bacterial Type Strains, Phase II (KMG-II): from individual species to whole genera.</title>
        <authorList>
            <person name="Goeker M."/>
        </authorList>
    </citation>
    <scope>NUCLEOTIDE SEQUENCE [LARGE SCALE GENOMIC DNA]</scope>
    <source>
        <strain evidence="4">ATCC 35512 / DSM 2944 / CIP 106514 / LMD 82.5 / NBRC 102493 / NCCB 82005 / GB17</strain>
        <strain evidence="3">DSM 2944</strain>
    </source>
</reference>
<reference evidence="1 5" key="2">
    <citation type="submission" date="2019-01" db="EMBL/GenBank/DDBJ databases">
        <title>Complete Genome Sequence and Annotation of the Paracoccus pantotrophus type strain DSM 2944.</title>
        <authorList>
            <person name="Bockwoldt J.A."/>
            <person name="Zimmermann M."/>
            <person name="Tiso T."/>
            <person name="Blank L.M."/>
        </authorList>
    </citation>
    <scope>NUCLEOTIDE SEQUENCE [LARGE SCALE GENOMIC DNA]</scope>
    <source>
        <strain evidence="1 5">DSM 2944</strain>
        <plasmid evidence="5">ppan2</plasmid>
        <plasmid evidence="1">pPAN2</plasmid>
    </source>
</reference>
<dbReference type="RefSeq" id="WP_024843915.1">
    <property type="nucleotide sequence ID" value="NZ_CP038205.1"/>
</dbReference>
<evidence type="ECO:0000313" key="2">
    <source>
        <dbReference type="EMBL" id="QLH16527.1"/>
    </source>
</evidence>
<evidence type="ECO:0000313" key="3">
    <source>
        <dbReference type="EMBL" id="RKS42991.1"/>
    </source>
</evidence>
<keyword evidence="4" id="KW-1185">Reference proteome</keyword>
<geneLocation type="plasmid" evidence="2 6">
    <name>unnamed1</name>
</geneLocation>
<geneLocation type="plasmid" evidence="5">
    <name>ppan2</name>
</geneLocation>
<dbReference type="Proteomes" id="UP000326453">
    <property type="component" value="Plasmid pPAN2"/>
</dbReference>
<dbReference type="Proteomes" id="UP000273626">
    <property type="component" value="Unassembled WGS sequence"/>
</dbReference>
<dbReference type="AlphaFoldDB" id="A0A1I5J086"/>
<dbReference type="Pfam" id="PF05861">
    <property type="entry name" value="PhnI"/>
    <property type="match status" value="1"/>
</dbReference>
<dbReference type="GO" id="GO:0016829">
    <property type="term" value="F:lyase activity"/>
    <property type="evidence" value="ECO:0007669"/>
    <property type="project" value="UniProtKB-KW"/>
</dbReference>
<evidence type="ECO:0000313" key="5">
    <source>
        <dbReference type="Proteomes" id="UP000326453"/>
    </source>
</evidence>
<dbReference type="KEGG" id="ppan:ESD82_09460"/>
<dbReference type="EMBL" id="CP044425">
    <property type="protein sequence ID" value="QFG36423.1"/>
    <property type="molecule type" value="Genomic_DNA"/>
</dbReference>
<protein>
    <submittedName>
        <fullName evidence="3">Alpha-D-ribose 1-methylphosphonate 5-triphosphate synthase subunit PhnI</fullName>
    </submittedName>
    <submittedName>
        <fullName evidence="1">Carbon-phosphorus lyase complex subunit PhnI</fullName>
    </submittedName>
</protein>
<gene>
    <name evidence="3" type="ORF">BDE18_3922</name>
    <name evidence="1" type="ORF">ESD82_09460</name>
    <name evidence="2" type="ORF">HYQ43_20040</name>
</gene>
<name>A0A1I5J086_PARPN</name>
<dbReference type="PIRSF" id="PIRSF007313">
    <property type="entry name" value="PhnI"/>
    <property type="match status" value="1"/>
</dbReference>
<reference evidence="2 6" key="3">
    <citation type="submission" date="2020-07" db="EMBL/GenBank/DDBJ databases">
        <title>The complete genome of Paracoccus pantotrophus ACCC 10489.</title>
        <authorList>
            <person name="Si Y."/>
        </authorList>
    </citation>
    <scope>NUCLEOTIDE SEQUENCE [LARGE SCALE GENOMIC DNA]</scope>
    <source>
        <strain evidence="2 6">ACCC10489</strain>
        <plasmid evidence="2 6">unnamed1</plasmid>
    </source>
</reference>
<organism evidence="1 5">
    <name type="scientific">Paracoccus pantotrophus</name>
    <name type="common">Thiosphaera pantotropha</name>
    <dbReference type="NCBI Taxonomy" id="82367"/>
    <lineage>
        <taxon>Bacteria</taxon>
        <taxon>Pseudomonadati</taxon>
        <taxon>Pseudomonadota</taxon>
        <taxon>Alphaproteobacteria</taxon>
        <taxon>Rhodobacterales</taxon>
        <taxon>Paracoccaceae</taxon>
        <taxon>Paracoccus</taxon>
    </lineage>
</organism>
<dbReference type="GO" id="GO:0019634">
    <property type="term" value="P:organic phosphonate metabolic process"/>
    <property type="evidence" value="ECO:0007669"/>
    <property type="project" value="InterPro"/>
</dbReference>
<geneLocation type="plasmid" evidence="1">
    <name>pPAN2</name>
</geneLocation>
<evidence type="ECO:0000313" key="4">
    <source>
        <dbReference type="Proteomes" id="UP000273626"/>
    </source>
</evidence>
<evidence type="ECO:0000313" key="1">
    <source>
        <dbReference type="EMBL" id="QFG36423.1"/>
    </source>
</evidence>
<dbReference type="OrthoDB" id="9790536at2"/>
<accession>A0A1I5J086</accession>